<comment type="subcellular location">
    <subcellularLocation>
        <location evidence="9">Cell membrane</location>
        <topology evidence="9">Multi-pass membrane protein</topology>
    </subcellularLocation>
</comment>
<dbReference type="GO" id="GO:0006508">
    <property type="term" value="P:proteolysis"/>
    <property type="evidence" value="ECO:0007669"/>
    <property type="project" value="UniProtKB-KW"/>
</dbReference>
<dbReference type="PROSITE" id="PS00855">
    <property type="entry name" value="SPASE_II"/>
    <property type="match status" value="1"/>
</dbReference>
<evidence type="ECO:0000256" key="1">
    <source>
        <dbReference type="ARBA" id="ARBA00006139"/>
    </source>
</evidence>
<dbReference type="eggNOG" id="COG0597">
    <property type="taxonomic scope" value="Bacteria"/>
</dbReference>
<keyword evidence="4 9" id="KW-0812">Transmembrane</keyword>
<keyword evidence="3 9" id="KW-0645">Protease</keyword>
<accession>Q10YQ5</accession>
<dbReference type="HOGENOM" id="CLU_083252_3_2_3"/>
<dbReference type="RefSeq" id="WP_011612961.1">
    <property type="nucleotide sequence ID" value="NC_008312.1"/>
</dbReference>
<proteinExistence type="inferred from homology"/>
<gene>
    <name evidence="9" type="primary">lspA</name>
    <name evidence="12" type="ordered locus">Tery_3531</name>
</gene>
<dbReference type="EC" id="3.4.23.36" evidence="9"/>
<dbReference type="AlphaFoldDB" id="Q10YQ5"/>
<evidence type="ECO:0000256" key="10">
    <source>
        <dbReference type="RuleBase" id="RU000594"/>
    </source>
</evidence>
<evidence type="ECO:0000256" key="7">
    <source>
        <dbReference type="ARBA" id="ARBA00022989"/>
    </source>
</evidence>
<feature type="transmembrane region" description="Helical" evidence="9">
    <location>
        <begin position="71"/>
        <end position="89"/>
    </location>
</feature>
<feature type="active site" evidence="9">
    <location>
        <position position="139"/>
    </location>
</feature>
<dbReference type="NCBIfam" id="TIGR00077">
    <property type="entry name" value="lspA"/>
    <property type="match status" value="1"/>
</dbReference>
<dbReference type="InterPro" id="IPR001872">
    <property type="entry name" value="Peptidase_A8"/>
</dbReference>
<evidence type="ECO:0000256" key="5">
    <source>
        <dbReference type="ARBA" id="ARBA00022750"/>
    </source>
</evidence>
<evidence type="ECO:0000313" key="12">
    <source>
        <dbReference type="EMBL" id="ABG52619.1"/>
    </source>
</evidence>
<comment type="similarity">
    <text evidence="1 9 11">Belongs to the peptidase A8 family.</text>
</comment>
<evidence type="ECO:0000256" key="9">
    <source>
        <dbReference type="HAMAP-Rule" id="MF_00161"/>
    </source>
</evidence>
<protein>
    <recommendedName>
        <fullName evidence="9">Lipoprotein signal peptidase</fullName>
        <ecNumber evidence="9">3.4.23.36</ecNumber>
    </recommendedName>
    <alternativeName>
        <fullName evidence="9">Prolipoprotein signal peptidase</fullName>
    </alternativeName>
    <alternativeName>
        <fullName evidence="9">Signal peptidase II</fullName>
        <shortName evidence="9">SPase II</shortName>
    </alternativeName>
</protein>
<name>Q10YQ5_TRIEI</name>
<feature type="active site" evidence="9">
    <location>
        <position position="123"/>
    </location>
</feature>
<keyword evidence="8 9" id="KW-0472">Membrane</keyword>
<feature type="transmembrane region" description="Helical" evidence="9">
    <location>
        <begin position="44"/>
        <end position="64"/>
    </location>
</feature>
<evidence type="ECO:0000256" key="2">
    <source>
        <dbReference type="ARBA" id="ARBA00022475"/>
    </source>
</evidence>
<dbReference type="PRINTS" id="PR00781">
    <property type="entry name" value="LIPOSIGPTASE"/>
</dbReference>
<evidence type="ECO:0000256" key="11">
    <source>
        <dbReference type="RuleBase" id="RU004181"/>
    </source>
</evidence>
<dbReference type="STRING" id="203124.Tery_3531"/>
<feature type="transmembrane region" description="Helical" evidence="9">
    <location>
        <begin position="134"/>
        <end position="156"/>
    </location>
</feature>
<feature type="transmembrane region" description="Helical" evidence="9">
    <location>
        <begin position="12"/>
        <end position="32"/>
    </location>
</feature>
<keyword evidence="2 9" id="KW-1003">Cell membrane</keyword>
<reference evidence="12" key="1">
    <citation type="submission" date="2006-06" db="EMBL/GenBank/DDBJ databases">
        <title>Complete sequence of Trichodesmium erythraeum IMS101.</title>
        <authorList>
            <consortium name="US DOE Joint Genome Institute"/>
            <person name="Copeland A."/>
            <person name="Lucas S."/>
            <person name="Lapidus A."/>
            <person name="Barry K."/>
            <person name="Detter J.C."/>
            <person name="Glavina del Rio T."/>
            <person name="Hammon N."/>
            <person name="Israni S."/>
            <person name="Dalin E."/>
            <person name="Tice H."/>
            <person name="Pitluck S."/>
            <person name="Kiss H."/>
            <person name="Munk A.C."/>
            <person name="Brettin T."/>
            <person name="Bruce D."/>
            <person name="Han C."/>
            <person name="Tapia R."/>
            <person name="Gilna P."/>
            <person name="Schmutz J."/>
            <person name="Larimer F."/>
            <person name="Land M."/>
            <person name="Hauser L."/>
            <person name="Kyrpides N."/>
            <person name="Kim E."/>
            <person name="Richardson P."/>
        </authorList>
    </citation>
    <scope>NUCLEOTIDE SEQUENCE [LARGE SCALE GENOMIC DNA]</scope>
    <source>
        <strain evidence="12">IMS101</strain>
    </source>
</reference>
<dbReference type="PANTHER" id="PTHR33695:SF1">
    <property type="entry name" value="LIPOPROTEIN SIGNAL PEPTIDASE"/>
    <property type="match status" value="1"/>
</dbReference>
<dbReference type="GO" id="GO:0005886">
    <property type="term" value="C:plasma membrane"/>
    <property type="evidence" value="ECO:0007669"/>
    <property type="project" value="UniProtKB-SubCell"/>
</dbReference>
<dbReference type="EMBL" id="CP000393">
    <property type="protein sequence ID" value="ABG52619.1"/>
    <property type="molecule type" value="Genomic_DNA"/>
</dbReference>
<evidence type="ECO:0000256" key="4">
    <source>
        <dbReference type="ARBA" id="ARBA00022692"/>
    </source>
</evidence>
<dbReference type="KEGG" id="ter:Tery_3531"/>
<comment type="function">
    <text evidence="9 10">This protein specifically catalyzes the removal of signal peptides from prolipoproteins.</text>
</comment>
<dbReference type="PANTHER" id="PTHR33695">
    <property type="entry name" value="LIPOPROTEIN SIGNAL PEPTIDASE"/>
    <property type="match status" value="1"/>
</dbReference>
<organism evidence="12">
    <name type="scientific">Trichodesmium erythraeum (strain IMS101)</name>
    <dbReference type="NCBI Taxonomy" id="203124"/>
    <lineage>
        <taxon>Bacteria</taxon>
        <taxon>Bacillati</taxon>
        <taxon>Cyanobacteriota</taxon>
        <taxon>Cyanophyceae</taxon>
        <taxon>Oscillatoriophycideae</taxon>
        <taxon>Oscillatoriales</taxon>
        <taxon>Microcoleaceae</taxon>
        <taxon>Trichodesmium</taxon>
    </lineage>
</organism>
<dbReference type="UniPathway" id="UPA00665"/>
<evidence type="ECO:0000256" key="6">
    <source>
        <dbReference type="ARBA" id="ARBA00022801"/>
    </source>
</evidence>
<keyword evidence="7 9" id="KW-1133">Transmembrane helix</keyword>
<keyword evidence="5 9" id="KW-0064">Aspartyl protease</keyword>
<sequence>MLKLKLRFKKNSLFWIVAIISIILDHLTKFWVVQNFQLEESMVLWPGVFNFTYVTNTGAAFSLFSNGGVSWLRWLSLIVSLGLMGFAWFGPKFDRWEQLGYGLILGGALGNGIDRFVSGYVVDFLHFSLINFPIFNVADVSINIGIICLLVATFFAEIPKLGNKK</sequence>
<evidence type="ECO:0000256" key="3">
    <source>
        <dbReference type="ARBA" id="ARBA00022670"/>
    </source>
</evidence>
<comment type="catalytic activity">
    <reaction evidence="9 10">
        <text>Release of signal peptides from bacterial membrane prolipoproteins. Hydrolyzes -Xaa-Yaa-Zaa-|-(S,diacylglyceryl)Cys-, in which Xaa is hydrophobic (preferably Leu), and Yaa (Ala or Ser) and Zaa (Gly or Ala) have small, neutral side chains.</text>
        <dbReference type="EC" id="3.4.23.36"/>
    </reaction>
</comment>
<comment type="pathway">
    <text evidence="9">Protein modification; lipoprotein biosynthesis (signal peptide cleavage).</text>
</comment>
<dbReference type="HAMAP" id="MF_00161">
    <property type="entry name" value="LspA"/>
    <property type="match status" value="1"/>
</dbReference>
<dbReference type="GO" id="GO:0004190">
    <property type="term" value="F:aspartic-type endopeptidase activity"/>
    <property type="evidence" value="ECO:0007669"/>
    <property type="project" value="UniProtKB-UniRule"/>
</dbReference>
<evidence type="ECO:0000256" key="8">
    <source>
        <dbReference type="ARBA" id="ARBA00023136"/>
    </source>
</evidence>
<keyword evidence="6 9" id="KW-0378">Hydrolase</keyword>
<dbReference type="Pfam" id="PF01252">
    <property type="entry name" value="Peptidase_A8"/>
    <property type="match status" value="1"/>
</dbReference>